<dbReference type="EnsemblBacteria" id="AAR39175">
    <property type="protein sequence ID" value="AAR39175"/>
    <property type="gene ID" value="NEQ328"/>
</dbReference>
<dbReference type="BioCyc" id="NEQU228908:GJB6-348-MONOMER"/>
<sequence length="78" mass="8741">MKPIRAFILIQVKPGYETSVAETLTSYDEIEEAYLVYGEWDIVAKVKAPTIGELKDLIVKKIRTIPGVEMTSTLVVVE</sequence>
<gene>
    <name evidence="2" type="ordered locus">NEQ328</name>
</gene>
<reference evidence="2 3" key="1">
    <citation type="journal article" date="2003" name="Proc. Natl. Acad. Sci. U.S.A.">
        <title>The genome of Nanoarchaeum equitans: insights into early archaeal evolution and derived parasitism.</title>
        <authorList>
            <person name="Waters E."/>
            <person name="Hohn M.J."/>
            <person name="Ahel I."/>
            <person name="Graham D.E."/>
            <person name="Adams M.D."/>
            <person name="Barnstead M."/>
            <person name="Beeson K.Y."/>
            <person name="Bibbs L."/>
            <person name="Bolanos R."/>
            <person name="Keller M."/>
            <person name="Kretz K."/>
            <person name="Lin X."/>
            <person name="Mathur E."/>
            <person name="Ni J."/>
            <person name="Podar M."/>
            <person name="Richardson T."/>
            <person name="Sutton G.G."/>
            <person name="Simon M."/>
            <person name="Soll D."/>
            <person name="Stetter K.O."/>
            <person name="Short J.M."/>
            <person name="Noordewier M."/>
        </authorList>
    </citation>
    <scope>NUCLEOTIDE SEQUENCE [LARGE SCALE GENOMIC DNA]</scope>
    <source>
        <strain evidence="2 3">Kin4-M</strain>
    </source>
</reference>
<dbReference type="STRING" id="228908.NEQ328"/>
<dbReference type="HOGENOM" id="CLU_170329_2_2_2"/>
<dbReference type="Proteomes" id="UP000000578">
    <property type="component" value="Chromosome"/>
</dbReference>
<evidence type="ECO:0000259" key="1">
    <source>
        <dbReference type="Pfam" id="PF01037"/>
    </source>
</evidence>
<dbReference type="InterPro" id="IPR019887">
    <property type="entry name" value="Tscrpt_reg_AsnC/Lrp_C"/>
</dbReference>
<dbReference type="SUPFAM" id="SSF54909">
    <property type="entry name" value="Dimeric alpha+beta barrel"/>
    <property type="match status" value="1"/>
</dbReference>
<dbReference type="KEGG" id="neq:NEQ328"/>
<feature type="domain" description="Transcription regulator AsnC/Lrp ligand binding" evidence="1">
    <location>
        <begin position="8"/>
        <end position="78"/>
    </location>
</feature>
<dbReference type="InterPro" id="IPR011008">
    <property type="entry name" value="Dimeric_a/b-barrel"/>
</dbReference>
<accession>Q74NJ3</accession>
<keyword evidence="3" id="KW-1185">Reference proteome</keyword>
<dbReference type="AlphaFoldDB" id="Q74NJ3"/>
<evidence type="ECO:0000313" key="2">
    <source>
        <dbReference type="EMBL" id="AAR39175.1"/>
    </source>
</evidence>
<evidence type="ECO:0000313" key="3">
    <source>
        <dbReference type="Proteomes" id="UP000000578"/>
    </source>
</evidence>
<dbReference type="Gene3D" id="3.30.70.920">
    <property type="match status" value="1"/>
</dbReference>
<protein>
    <submittedName>
        <fullName evidence="2">NEQ328</fullName>
    </submittedName>
</protein>
<dbReference type="Pfam" id="PF01037">
    <property type="entry name" value="AsnC_trans_reg"/>
    <property type="match status" value="1"/>
</dbReference>
<dbReference type="EMBL" id="AE017199">
    <property type="protein sequence ID" value="AAR39175.1"/>
    <property type="molecule type" value="Genomic_DNA"/>
</dbReference>
<name>Q74NJ3_NANEQ</name>
<organism evidence="2 3">
    <name type="scientific">Nanoarchaeum equitans (strain Kin4-M)</name>
    <dbReference type="NCBI Taxonomy" id="228908"/>
    <lineage>
        <taxon>Archaea</taxon>
        <taxon>Nanobdellota</taxon>
        <taxon>Candidatus Nanoarchaeia</taxon>
        <taxon>Nanoarchaeales</taxon>
        <taxon>Nanoarchaeaceae</taxon>
        <taxon>Nanoarchaeum</taxon>
    </lineage>
</organism>
<proteinExistence type="predicted"/>